<feature type="transmembrane region" description="Helical" evidence="5">
    <location>
        <begin position="7"/>
        <end position="34"/>
    </location>
</feature>
<keyword evidence="2 5" id="KW-0812">Transmembrane</keyword>
<organism evidence="6 7">
    <name type="scientific">Pseudogracilibacillus auburnensis</name>
    <dbReference type="NCBI Taxonomy" id="1494959"/>
    <lineage>
        <taxon>Bacteria</taxon>
        <taxon>Bacillati</taxon>
        <taxon>Bacillota</taxon>
        <taxon>Bacilli</taxon>
        <taxon>Bacillales</taxon>
        <taxon>Bacillaceae</taxon>
        <taxon>Pseudogracilibacillus</taxon>
    </lineage>
</organism>
<feature type="transmembrane region" description="Helical" evidence="5">
    <location>
        <begin position="106"/>
        <end position="124"/>
    </location>
</feature>
<dbReference type="InterPro" id="IPR002781">
    <property type="entry name" value="TM_pro_TauE-like"/>
</dbReference>
<evidence type="ECO:0000256" key="1">
    <source>
        <dbReference type="ARBA" id="ARBA00004141"/>
    </source>
</evidence>
<evidence type="ECO:0000256" key="4">
    <source>
        <dbReference type="ARBA" id="ARBA00023136"/>
    </source>
</evidence>
<evidence type="ECO:0000256" key="2">
    <source>
        <dbReference type="ARBA" id="ARBA00022692"/>
    </source>
</evidence>
<feature type="transmembrane region" description="Helical" evidence="5">
    <location>
        <begin position="46"/>
        <end position="64"/>
    </location>
</feature>
<feature type="transmembrane region" description="Helical" evidence="5">
    <location>
        <begin position="216"/>
        <end position="235"/>
    </location>
</feature>
<comment type="similarity">
    <text evidence="5">Belongs to the 4-toluene sulfonate uptake permease (TSUP) (TC 2.A.102) family.</text>
</comment>
<comment type="caution">
    <text evidence="6">The sequence shown here is derived from an EMBL/GenBank/DDBJ whole genome shotgun (WGS) entry which is preliminary data.</text>
</comment>
<gene>
    <name evidence="6" type="ORF">DFR56_101452</name>
</gene>
<dbReference type="RefSeq" id="WP_110393789.1">
    <property type="nucleotide sequence ID" value="NZ_JADIJL010000001.1"/>
</dbReference>
<evidence type="ECO:0000256" key="5">
    <source>
        <dbReference type="RuleBase" id="RU363041"/>
    </source>
</evidence>
<sequence length="266" mass="28967">MYLIVTFLVFGILIGFLSSMFGFGGGFVVIPVLYLLLPKLDVPDSLVMHIAIGTSLAIMIVNSINSTISHHRKGHILWFIFFQLAPTIAVGALIGGFFSPFIEGDMLKYLFILFLIFTIISSLIRKTFIHVTDNTIKMPSRIKTSFIGIGIGFIATLLGVGGSVIVIPFLRNCRLKMVNAVSLATPLSIPIAVLGTIAAIFNGIQQPDLPSWSLGFVYIPAFIGIVAGGFIGVPIGTRIAHHMPDRLFSKVYLFLLIIVVISMIIE</sequence>
<dbReference type="OrthoDB" id="457670at2"/>
<feature type="transmembrane region" description="Helical" evidence="5">
    <location>
        <begin position="145"/>
        <end position="167"/>
    </location>
</feature>
<comment type="subcellular location">
    <subcellularLocation>
        <location evidence="5">Cell membrane</location>
        <topology evidence="5">Multi-pass membrane protein</topology>
    </subcellularLocation>
    <subcellularLocation>
        <location evidence="1">Membrane</location>
        <topology evidence="1">Multi-pass membrane protein</topology>
    </subcellularLocation>
</comment>
<dbReference type="Proteomes" id="UP000247978">
    <property type="component" value="Unassembled WGS sequence"/>
</dbReference>
<proteinExistence type="inferred from homology"/>
<keyword evidence="4 5" id="KW-0472">Membrane</keyword>
<accession>A0A2V3W917</accession>
<dbReference type="PANTHER" id="PTHR43483">
    <property type="entry name" value="MEMBRANE TRANSPORTER PROTEIN HI_0806-RELATED"/>
    <property type="match status" value="1"/>
</dbReference>
<reference evidence="6 7" key="1">
    <citation type="submission" date="2018-05" db="EMBL/GenBank/DDBJ databases">
        <title>Genomic Encyclopedia of Type Strains, Phase IV (KMG-IV): sequencing the most valuable type-strain genomes for metagenomic binning, comparative biology and taxonomic classification.</title>
        <authorList>
            <person name="Goeker M."/>
        </authorList>
    </citation>
    <scope>NUCLEOTIDE SEQUENCE [LARGE SCALE GENOMIC DNA]</scope>
    <source>
        <strain evidence="6 7">DSM 28556</strain>
    </source>
</reference>
<name>A0A2V3W917_9BACI</name>
<dbReference type="Pfam" id="PF01925">
    <property type="entry name" value="TauE"/>
    <property type="match status" value="1"/>
</dbReference>
<dbReference type="PANTHER" id="PTHR43483:SF3">
    <property type="entry name" value="MEMBRANE TRANSPORTER PROTEIN HI_0806-RELATED"/>
    <property type="match status" value="1"/>
</dbReference>
<dbReference type="EMBL" id="QJJQ01000001">
    <property type="protein sequence ID" value="PXW90540.1"/>
    <property type="molecule type" value="Genomic_DNA"/>
</dbReference>
<evidence type="ECO:0000313" key="6">
    <source>
        <dbReference type="EMBL" id="PXW90540.1"/>
    </source>
</evidence>
<feature type="transmembrane region" description="Helical" evidence="5">
    <location>
        <begin position="76"/>
        <end position="100"/>
    </location>
</feature>
<keyword evidence="5" id="KW-1003">Cell membrane</keyword>
<dbReference type="GO" id="GO:0005886">
    <property type="term" value="C:plasma membrane"/>
    <property type="evidence" value="ECO:0007669"/>
    <property type="project" value="UniProtKB-SubCell"/>
</dbReference>
<keyword evidence="7" id="KW-1185">Reference proteome</keyword>
<protein>
    <recommendedName>
        <fullName evidence="5">Probable membrane transporter protein</fullName>
    </recommendedName>
</protein>
<evidence type="ECO:0000313" key="7">
    <source>
        <dbReference type="Proteomes" id="UP000247978"/>
    </source>
</evidence>
<feature type="transmembrane region" description="Helical" evidence="5">
    <location>
        <begin position="187"/>
        <end position="204"/>
    </location>
</feature>
<keyword evidence="3 5" id="KW-1133">Transmembrane helix</keyword>
<evidence type="ECO:0000256" key="3">
    <source>
        <dbReference type="ARBA" id="ARBA00022989"/>
    </source>
</evidence>
<feature type="transmembrane region" description="Helical" evidence="5">
    <location>
        <begin position="247"/>
        <end position="265"/>
    </location>
</feature>
<dbReference type="AlphaFoldDB" id="A0A2V3W917"/>